<keyword evidence="5 13" id="KW-0808">Transferase</keyword>
<dbReference type="Proteomes" id="UP000291343">
    <property type="component" value="Unassembled WGS sequence"/>
</dbReference>
<comment type="cofactor">
    <cofactor evidence="1">
        <name>K(+)</name>
        <dbReference type="ChEBI" id="CHEBI:29103"/>
    </cofactor>
</comment>
<name>A0A482WN94_LAOST</name>
<evidence type="ECO:0000313" key="17">
    <source>
        <dbReference type="Proteomes" id="UP000291343"/>
    </source>
</evidence>
<evidence type="ECO:0000256" key="8">
    <source>
        <dbReference type="ARBA" id="ARBA00022777"/>
    </source>
</evidence>
<dbReference type="EMBL" id="QKKF02030383">
    <property type="protein sequence ID" value="RZF34746.1"/>
    <property type="molecule type" value="Genomic_DNA"/>
</dbReference>
<sequence length="513" mass="57159">MQEFGTMNSNVLKELFPDMMYNSKRHANIMCTINPEFTTSEIEDMIAAGMDIARINFSLHDQSIYKKIIDNIREATKNVSAKSQFPMHVSIAVDTKGPEIQTGALENGINSKVFLESGAAITLTTDEKFKFKGSTKLLYIDYEDLTNVVEPGVRLYIDNCSIMLVIDRVEESNLICTIVDGGWLGSYKDVKGQDIFRKKLDFTPKDISDLKFAINENVDCIMNSYTMTHESIVKIKQMLVDYKMIGDILVFAKVENKFGAKRLKEILQVADGIVLSRMDLTVDFARESVFHHHKSLVDICNQLGKPCVSFDPILPSMSESPVPEFTDLSDLGHLIMLGIDSLMLSNENFEYLLESIKFTNKICLEADACQTITNDSVSLLKSSMEGNSAIAYLAVEASNQCKASAIITLPVPVIGKVVKLMSKLRPQCSVIAVCSSAKPISDMRFYRSLNPVLFDEPIGKSSWEDYLERALNFGLQFGKHLGMIETGDLVVVASSWKQNTGLLNTVSVEQCSI</sequence>
<dbReference type="SUPFAM" id="SSF51621">
    <property type="entry name" value="Phosphoenolpyruvate/pyruvate domain"/>
    <property type="match status" value="1"/>
</dbReference>
<comment type="caution">
    <text evidence="16">The sequence shown here is derived from an EMBL/GenBank/DDBJ whole genome shotgun (WGS) entry which is preliminary data.</text>
</comment>
<dbReference type="OrthoDB" id="108365at2759"/>
<evidence type="ECO:0000256" key="11">
    <source>
        <dbReference type="ARBA" id="ARBA00023152"/>
    </source>
</evidence>
<evidence type="ECO:0000256" key="2">
    <source>
        <dbReference type="ARBA" id="ARBA00004997"/>
    </source>
</evidence>
<dbReference type="InParanoid" id="A0A482WN94"/>
<dbReference type="PANTHER" id="PTHR11817">
    <property type="entry name" value="PYRUVATE KINASE"/>
    <property type="match status" value="1"/>
</dbReference>
<keyword evidence="10 13" id="KW-0460">Magnesium</keyword>
<dbReference type="Pfam" id="PF00224">
    <property type="entry name" value="PK"/>
    <property type="match status" value="1"/>
</dbReference>
<dbReference type="Gene3D" id="3.20.20.60">
    <property type="entry name" value="Phosphoenolpyruvate-binding domains"/>
    <property type="match status" value="1"/>
</dbReference>
<protein>
    <recommendedName>
        <fullName evidence="4 13">Pyruvate kinase</fullName>
        <ecNumber evidence="4 13">2.7.1.40</ecNumber>
    </recommendedName>
</protein>
<evidence type="ECO:0000256" key="12">
    <source>
        <dbReference type="ARBA" id="ARBA00023317"/>
    </source>
</evidence>
<feature type="domain" description="Pyruvate kinase barrel" evidence="14">
    <location>
        <begin position="25"/>
        <end position="348"/>
    </location>
</feature>
<dbReference type="InterPro" id="IPR015793">
    <property type="entry name" value="Pyrv_Knase_brl"/>
</dbReference>
<dbReference type="InterPro" id="IPR040442">
    <property type="entry name" value="Pyrv_kinase-like_dom_sf"/>
</dbReference>
<dbReference type="PRINTS" id="PR01050">
    <property type="entry name" value="PYRUVTKNASE"/>
</dbReference>
<dbReference type="InterPro" id="IPR015795">
    <property type="entry name" value="Pyrv_Knase_C"/>
</dbReference>
<evidence type="ECO:0000256" key="9">
    <source>
        <dbReference type="ARBA" id="ARBA00022840"/>
    </source>
</evidence>
<evidence type="ECO:0000256" key="5">
    <source>
        <dbReference type="ARBA" id="ARBA00022679"/>
    </source>
</evidence>
<dbReference type="InterPro" id="IPR015813">
    <property type="entry name" value="Pyrv/PenolPyrv_kinase-like_dom"/>
</dbReference>
<keyword evidence="7" id="KW-0547">Nucleotide-binding</keyword>
<reference evidence="16 17" key="1">
    <citation type="journal article" date="2017" name="Gigascience">
        <title>Genome sequence of the small brown planthopper, Laodelphax striatellus.</title>
        <authorList>
            <person name="Zhu J."/>
            <person name="Jiang F."/>
            <person name="Wang X."/>
            <person name="Yang P."/>
            <person name="Bao Y."/>
            <person name="Zhao W."/>
            <person name="Wang W."/>
            <person name="Lu H."/>
            <person name="Wang Q."/>
            <person name="Cui N."/>
            <person name="Li J."/>
            <person name="Chen X."/>
            <person name="Luo L."/>
            <person name="Yu J."/>
            <person name="Kang L."/>
            <person name="Cui F."/>
        </authorList>
    </citation>
    <scope>NUCLEOTIDE SEQUENCE [LARGE SCALE GENOMIC DNA]</scope>
    <source>
        <strain evidence="16">Lst14</strain>
    </source>
</reference>
<organism evidence="16 17">
    <name type="scientific">Laodelphax striatellus</name>
    <name type="common">Small brown planthopper</name>
    <name type="synonym">Delphax striatella</name>
    <dbReference type="NCBI Taxonomy" id="195883"/>
    <lineage>
        <taxon>Eukaryota</taxon>
        <taxon>Metazoa</taxon>
        <taxon>Ecdysozoa</taxon>
        <taxon>Arthropoda</taxon>
        <taxon>Hexapoda</taxon>
        <taxon>Insecta</taxon>
        <taxon>Pterygota</taxon>
        <taxon>Neoptera</taxon>
        <taxon>Paraneoptera</taxon>
        <taxon>Hemiptera</taxon>
        <taxon>Auchenorrhyncha</taxon>
        <taxon>Fulgoroidea</taxon>
        <taxon>Delphacidae</taxon>
        <taxon>Criomorphinae</taxon>
        <taxon>Laodelphax</taxon>
    </lineage>
</organism>
<evidence type="ECO:0000256" key="7">
    <source>
        <dbReference type="ARBA" id="ARBA00022741"/>
    </source>
</evidence>
<dbReference type="UniPathway" id="UPA00109">
    <property type="reaction ID" value="UER00188"/>
</dbReference>
<keyword evidence="9" id="KW-0067">ATP-binding</keyword>
<keyword evidence="17" id="KW-1185">Reference proteome</keyword>
<dbReference type="SUPFAM" id="SSF50800">
    <property type="entry name" value="PK beta-barrel domain-like"/>
    <property type="match status" value="1"/>
</dbReference>
<keyword evidence="6" id="KW-0479">Metal-binding</keyword>
<evidence type="ECO:0000259" key="14">
    <source>
        <dbReference type="Pfam" id="PF00224"/>
    </source>
</evidence>
<keyword evidence="8 13" id="KW-0418">Kinase</keyword>
<dbReference type="GO" id="GO:0030955">
    <property type="term" value="F:potassium ion binding"/>
    <property type="evidence" value="ECO:0007669"/>
    <property type="project" value="InterPro"/>
</dbReference>
<accession>A0A482WN94</accession>
<keyword evidence="11 13" id="KW-0324">Glycolysis</keyword>
<dbReference type="SUPFAM" id="SSF52935">
    <property type="entry name" value="PK C-terminal domain-like"/>
    <property type="match status" value="1"/>
</dbReference>
<dbReference type="Pfam" id="PF02887">
    <property type="entry name" value="PK_C"/>
    <property type="match status" value="1"/>
</dbReference>
<proteinExistence type="inferred from homology"/>
<evidence type="ECO:0000256" key="13">
    <source>
        <dbReference type="RuleBase" id="RU000504"/>
    </source>
</evidence>
<dbReference type="GO" id="GO:0000287">
    <property type="term" value="F:magnesium ion binding"/>
    <property type="evidence" value="ECO:0007669"/>
    <property type="project" value="InterPro"/>
</dbReference>
<dbReference type="Gene3D" id="2.40.33.10">
    <property type="entry name" value="PK beta-barrel domain-like"/>
    <property type="match status" value="1"/>
</dbReference>
<dbReference type="STRING" id="195883.A0A482WN94"/>
<comment type="similarity">
    <text evidence="3 13">Belongs to the pyruvate kinase family.</text>
</comment>
<evidence type="ECO:0000256" key="4">
    <source>
        <dbReference type="ARBA" id="ARBA00012142"/>
    </source>
</evidence>
<evidence type="ECO:0000259" key="15">
    <source>
        <dbReference type="Pfam" id="PF02887"/>
    </source>
</evidence>
<evidence type="ECO:0000256" key="1">
    <source>
        <dbReference type="ARBA" id="ARBA00001958"/>
    </source>
</evidence>
<dbReference type="Gene3D" id="3.40.1380.20">
    <property type="entry name" value="Pyruvate kinase, C-terminal domain"/>
    <property type="match status" value="1"/>
</dbReference>
<dbReference type="InterPro" id="IPR036918">
    <property type="entry name" value="Pyrv_Knase_C_sf"/>
</dbReference>
<dbReference type="InterPro" id="IPR015806">
    <property type="entry name" value="Pyrv_Knase_insert_dom_sf"/>
</dbReference>
<dbReference type="GO" id="GO:0016301">
    <property type="term" value="F:kinase activity"/>
    <property type="evidence" value="ECO:0007669"/>
    <property type="project" value="UniProtKB-KW"/>
</dbReference>
<dbReference type="InterPro" id="IPR001697">
    <property type="entry name" value="Pyr_Knase"/>
</dbReference>
<dbReference type="InterPro" id="IPR011037">
    <property type="entry name" value="Pyrv_Knase-like_insert_dom_sf"/>
</dbReference>
<dbReference type="AlphaFoldDB" id="A0A482WN94"/>
<dbReference type="EC" id="2.7.1.40" evidence="4 13"/>
<evidence type="ECO:0000256" key="3">
    <source>
        <dbReference type="ARBA" id="ARBA00008663"/>
    </source>
</evidence>
<dbReference type="GO" id="GO:0004743">
    <property type="term" value="F:pyruvate kinase activity"/>
    <property type="evidence" value="ECO:0007669"/>
    <property type="project" value="UniProtKB-EC"/>
</dbReference>
<comment type="pathway">
    <text evidence="2 13">Carbohydrate degradation; glycolysis; pyruvate from D-glyceraldehyde 3-phosphate: step 5/5.</text>
</comment>
<comment type="catalytic activity">
    <reaction evidence="13">
        <text>pyruvate + ATP = phosphoenolpyruvate + ADP + H(+)</text>
        <dbReference type="Rhea" id="RHEA:18157"/>
        <dbReference type="ChEBI" id="CHEBI:15361"/>
        <dbReference type="ChEBI" id="CHEBI:15378"/>
        <dbReference type="ChEBI" id="CHEBI:30616"/>
        <dbReference type="ChEBI" id="CHEBI:58702"/>
        <dbReference type="ChEBI" id="CHEBI:456216"/>
        <dbReference type="EC" id="2.7.1.40"/>
    </reaction>
</comment>
<feature type="domain" description="Pyruvate kinase C-terminal" evidence="15">
    <location>
        <begin position="389"/>
        <end position="508"/>
    </location>
</feature>
<dbReference type="GO" id="GO:0005524">
    <property type="term" value="F:ATP binding"/>
    <property type="evidence" value="ECO:0007669"/>
    <property type="project" value="UniProtKB-KW"/>
</dbReference>
<keyword evidence="12" id="KW-0670">Pyruvate</keyword>
<evidence type="ECO:0000256" key="10">
    <source>
        <dbReference type="ARBA" id="ARBA00022842"/>
    </source>
</evidence>
<evidence type="ECO:0000256" key="6">
    <source>
        <dbReference type="ARBA" id="ARBA00022723"/>
    </source>
</evidence>
<dbReference type="SMR" id="A0A482WN94"/>
<gene>
    <name evidence="16" type="ORF">LSTR_LSTR007798</name>
</gene>
<evidence type="ECO:0000313" key="16">
    <source>
        <dbReference type="EMBL" id="RZF34746.1"/>
    </source>
</evidence>